<organism evidence="2 3">
    <name type="scientific">Mycena rosella</name>
    <name type="common">Pink bonnet</name>
    <name type="synonym">Agaricus rosellus</name>
    <dbReference type="NCBI Taxonomy" id="1033263"/>
    <lineage>
        <taxon>Eukaryota</taxon>
        <taxon>Fungi</taxon>
        <taxon>Dikarya</taxon>
        <taxon>Basidiomycota</taxon>
        <taxon>Agaricomycotina</taxon>
        <taxon>Agaricomycetes</taxon>
        <taxon>Agaricomycetidae</taxon>
        <taxon>Agaricales</taxon>
        <taxon>Marasmiineae</taxon>
        <taxon>Mycenaceae</taxon>
        <taxon>Mycena</taxon>
    </lineage>
</organism>
<evidence type="ECO:0000313" key="2">
    <source>
        <dbReference type="EMBL" id="KAJ7686783.1"/>
    </source>
</evidence>
<dbReference type="AlphaFoldDB" id="A0AAD7DA38"/>
<reference evidence="2" key="1">
    <citation type="submission" date="2023-03" db="EMBL/GenBank/DDBJ databases">
        <title>Massive genome expansion in bonnet fungi (Mycena s.s.) driven by repeated elements and novel gene families across ecological guilds.</title>
        <authorList>
            <consortium name="Lawrence Berkeley National Laboratory"/>
            <person name="Harder C.B."/>
            <person name="Miyauchi S."/>
            <person name="Viragh M."/>
            <person name="Kuo A."/>
            <person name="Thoen E."/>
            <person name="Andreopoulos B."/>
            <person name="Lu D."/>
            <person name="Skrede I."/>
            <person name="Drula E."/>
            <person name="Henrissat B."/>
            <person name="Morin E."/>
            <person name="Kohler A."/>
            <person name="Barry K."/>
            <person name="LaButti K."/>
            <person name="Morin E."/>
            <person name="Salamov A."/>
            <person name="Lipzen A."/>
            <person name="Mereny Z."/>
            <person name="Hegedus B."/>
            <person name="Baldrian P."/>
            <person name="Stursova M."/>
            <person name="Weitz H."/>
            <person name="Taylor A."/>
            <person name="Grigoriev I.V."/>
            <person name="Nagy L.G."/>
            <person name="Martin F."/>
            <person name="Kauserud H."/>
        </authorList>
    </citation>
    <scope>NUCLEOTIDE SEQUENCE</scope>
    <source>
        <strain evidence="2">CBHHK067</strain>
    </source>
</reference>
<evidence type="ECO:0000313" key="3">
    <source>
        <dbReference type="Proteomes" id="UP001221757"/>
    </source>
</evidence>
<feature type="compositionally biased region" description="Low complexity" evidence="1">
    <location>
        <begin position="16"/>
        <end position="35"/>
    </location>
</feature>
<feature type="region of interest" description="Disordered" evidence="1">
    <location>
        <begin position="1"/>
        <end position="65"/>
    </location>
</feature>
<dbReference type="Proteomes" id="UP001221757">
    <property type="component" value="Unassembled WGS sequence"/>
</dbReference>
<name>A0AAD7DA38_MYCRO</name>
<accession>A0AAD7DA38</accession>
<protein>
    <submittedName>
        <fullName evidence="2">Uncharacterized protein</fullName>
    </submittedName>
</protein>
<keyword evidence="3" id="KW-1185">Reference proteome</keyword>
<evidence type="ECO:0000256" key="1">
    <source>
        <dbReference type="SAM" id="MobiDB-lite"/>
    </source>
</evidence>
<comment type="caution">
    <text evidence="2">The sequence shown here is derived from an EMBL/GenBank/DDBJ whole genome shotgun (WGS) entry which is preliminary data.</text>
</comment>
<dbReference type="EMBL" id="JARKIE010000093">
    <property type="protein sequence ID" value="KAJ7686783.1"/>
    <property type="molecule type" value="Genomic_DNA"/>
</dbReference>
<proteinExistence type="predicted"/>
<sequence length="88" mass="9779">MPRPRRAPPPWGCTPRRGWGSCGTRTSSSSSSRAAPPRRRLPRSSIPEAWRPGSTPARSRTRSQVLASIRARWSVGSTRTISLRASRR</sequence>
<gene>
    <name evidence="2" type="ORF">B0H17DRAFT_1071085</name>
</gene>
<feature type="compositionally biased region" description="Polar residues" evidence="1">
    <location>
        <begin position="56"/>
        <end position="65"/>
    </location>
</feature>